<evidence type="ECO:0000313" key="1">
    <source>
        <dbReference type="EMBL" id="PSB28316.1"/>
    </source>
</evidence>
<name>A0A2T1E6F2_9CYAN</name>
<dbReference type="InterPro" id="IPR000801">
    <property type="entry name" value="Esterase-like"/>
</dbReference>
<sequence length="312" mass="35150">MKVKQSRKFLSIGLTAFLVLASGGYWYVFVDGTPQFDGPDATAAERSTNLSYTLEHFQSQAMGMTRAYGVILPPGYRQHPHQRYPVIFLLHGGHGQATDWYKKAAALPVIQALYDQRQLPPSLIITPDGNDDRGSSALWDPQYIDGKHGHVLSEIGDELVNEVRRRYRTKTQPQFWAIGGLSSGGWGALNIGLHYPQHFSVLFSHSGYFVDKSGPVNSPMAYVVSMSPMERDRLRIYLDAGKGDRRFLSQSRRFHKRLDRLGIPNAFHEFPGGHGLYGANAGWNYWHRHLADSLLYVGDRFKEADLAQRASK</sequence>
<reference evidence="1 2" key="2">
    <citation type="submission" date="2018-03" db="EMBL/GenBank/DDBJ databases">
        <title>The ancient ancestry and fast evolution of plastids.</title>
        <authorList>
            <person name="Moore K.R."/>
            <person name="Magnabosco C."/>
            <person name="Momper L."/>
            <person name="Gold D.A."/>
            <person name="Bosak T."/>
            <person name="Fournier G.P."/>
        </authorList>
    </citation>
    <scope>NUCLEOTIDE SEQUENCE [LARGE SCALE GENOMIC DNA]</scope>
    <source>
        <strain evidence="1 2">ULC18</strain>
    </source>
</reference>
<dbReference type="Proteomes" id="UP000239576">
    <property type="component" value="Unassembled WGS sequence"/>
</dbReference>
<dbReference type="RefSeq" id="WP_106256916.1">
    <property type="nucleotide sequence ID" value="NZ_CAWNSW010000004.1"/>
</dbReference>
<gene>
    <name evidence="1" type="ORF">C7B82_14040</name>
</gene>
<dbReference type="InterPro" id="IPR029058">
    <property type="entry name" value="AB_hydrolase_fold"/>
</dbReference>
<dbReference type="EMBL" id="PVWK01000081">
    <property type="protein sequence ID" value="PSB28316.1"/>
    <property type="molecule type" value="Genomic_DNA"/>
</dbReference>
<dbReference type="PANTHER" id="PTHR48098">
    <property type="entry name" value="ENTEROCHELIN ESTERASE-RELATED"/>
    <property type="match status" value="1"/>
</dbReference>
<organism evidence="1 2">
    <name type="scientific">Stenomitos frigidus ULC18</name>
    <dbReference type="NCBI Taxonomy" id="2107698"/>
    <lineage>
        <taxon>Bacteria</taxon>
        <taxon>Bacillati</taxon>
        <taxon>Cyanobacteriota</taxon>
        <taxon>Cyanophyceae</taxon>
        <taxon>Leptolyngbyales</taxon>
        <taxon>Leptolyngbyaceae</taxon>
        <taxon>Stenomitos</taxon>
    </lineage>
</organism>
<proteinExistence type="predicted"/>
<dbReference type="PANTHER" id="PTHR48098:SF1">
    <property type="entry name" value="DIACYLGLYCEROL ACYLTRANSFERASE_MYCOLYLTRANSFERASE AG85A"/>
    <property type="match status" value="1"/>
</dbReference>
<evidence type="ECO:0000313" key="2">
    <source>
        <dbReference type="Proteomes" id="UP000239576"/>
    </source>
</evidence>
<dbReference type="InterPro" id="IPR050583">
    <property type="entry name" value="Mycobacterial_A85_antigen"/>
</dbReference>
<dbReference type="GO" id="GO:0016747">
    <property type="term" value="F:acyltransferase activity, transferring groups other than amino-acyl groups"/>
    <property type="evidence" value="ECO:0007669"/>
    <property type="project" value="TreeGrafter"/>
</dbReference>
<protein>
    <submittedName>
        <fullName evidence="1">Esterase</fullName>
    </submittedName>
</protein>
<dbReference type="OrthoDB" id="9777383at2"/>
<reference evidence="2" key="1">
    <citation type="submission" date="2018-02" db="EMBL/GenBank/DDBJ databases">
        <authorList>
            <person name="Moore K."/>
            <person name="Momper L."/>
        </authorList>
    </citation>
    <scope>NUCLEOTIDE SEQUENCE [LARGE SCALE GENOMIC DNA]</scope>
    <source>
        <strain evidence="2">ULC18</strain>
    </source>
</reference>
<comment type="caution">
    <text evidence="1">The sequence shown here is derived from an EMBL/GenBank/DDBJ whole genome shotgun (WGS) entry which is preliminary data.</text>
</comment>
<dbReference type="SUPFAM" id="SSF53474">
    <property type="entry name" value="alpha/beta-Hydrolases"/>
    <property type="match status" value="1"/>
</dbReference>
<dbReference type="Gene3D" id="3.40.50.1820">
    <property type="entry name" value="alpha/beta hydrolase"/>
    <property type="match status" value="1"/>
</dbReference>
<dbReference type="AlphaFoldDB" id="A0A2T1E6F2"/>
<accession>A0A2T1E6F2</accession>
<dbReference type="Pfam" id="PF00756">
    <property type="entry name" value="Esterase"/>
    <property type="match status" value="1"/>
</dbReference>
<keyword evidence="2" id="KW-1185">Reference proteome</keyword>